<gene>
    <name evidence="3" type="ORF">B0J11DRAFT_602983</name>
</gene>
<feature type="compositionally biased region" description="Polar residues" evidence="1">
    <location>
        <begin position="438"/>
        <end position="448"/>
    </location>
</feature>
<reference evidence="3" key="1">
    <citation type="journal article" date="2021" name="Nat. Commun.">
        <title>Genetic determinants of endophytism in the Arabidopsis root mycobiome.</title>
        <authorList>
            <person name="Mesny F."/>
            <person name="Miyauchi S."/>
            <person name="Thiergart T."/>
            <person name="Pickel B."/>
            <person name="Atanasova L."/>
            <person name="Karlsson M."/>
            <person name="Huettel B."/>
            <person name="Barry K.W."/>
            <person name="Haridas S."/>
            <person name="Chen C."/>
            <person name="Bauer D."/>
            <person name="Andreopoulos W."/>
            <person name="Pangilinan J."/>
            <person name="LaButti K."/>
            <person name="Riley R."/>
            <person name="Lipzen A."/>
            <person name="Clum A."/>
            <person name="Drula E."/>
            <person name="Henrissat B."/>
            <person name="Kohler A."/>
            <person name="Grigoriev I.V."/>
            <person name="Martin F.M."/>
            <person name="Hacquard S."/>
        </authorList>
    </citation>
    <scope>NUCLEOTIDE SEQUENCE</scope>
    <source>
        <strain evidence="3">MPI-CAGE-CH-0243</strain>
    </source>
</reference>
<dbReference type="InterPro" id="IPR057227">
    <property type="entry name" value="DUF7905"/>
</dbReference>
<name>A0A9P9E4M0_9PLEO</name>
<evidence type="ECO:0000256" key="1">
    <source>
        <dbReference type="SAM" id="MobiDB-lite"/>
    </source>
</evidence>
<protein>
    <recommendedName>
        <fullName evidence="2">DUF7905 domain-containing protein</fullName>
    </recommendedName>
</protein>
<sequence length="718" mass="81886">MADRRGVPVVGGKPNRTVMVPQEYRLHASNMASMLKLWYIETRCTIVANSERFGNGRVQSFDLFGNSAQIEEAVKAIHKWMEDSRVKNSSSVKLWGKLKAFDVNSWYYKEIENLELDRKRVFQGPVPEDNPPKFQAIVPWRPELSQRQITPRDVFRNKLEGLDHIRFLDEVFINILPQHPEGPNTVSIRGYGEKNVRDAERHYENLMKKVCLQKAFGATAVNIVLDGAEGENVILEAVPRWWPLIQANTACPHLKLRPSGDLTKFDLGSFPGSFRDEGLGPGQLRIIQQAIEAYFETVRYERGSFNFTVRYGCLNLLQVPEDKLGKSWTLNEFRRHIDNNKHCLTRKWAFDTQSGHGILSRIMDADFLMEPVKLFSTSSARLASSLKEVAPSFRGTWAIKDPDSLSSQNIKFPPSTPPRNPGRPMPRDTRDTRRPNPSNSGLPVSNNTDPAQIIKLIIVEIDWTRDENGNYEKMPPKFSRLKPGQRAPSDHMDINLMELGKSQSWHFGLESMIPISPSKIPPVLLQFAADVELRTEFTKNPDSGDFVRESRSRSINVVHCRRDKIYTFGIKNTKYRVDIVAMWYPRCKIPCWGITVRHQDWPMYLDTLEHLAQGECAEWKDIIAAFFPDNGMTSEQAHRSPDILAGLAEMTFNDDKEDRKEDRKQSGESHREGVRLLVRNLMAISRIINATDVVPARPSLGTGIAIRDDTPVLIDLSD</sequence>
<feature type="domain" description="DUF7905" evidence="2">
    <location>
        <begin position="286"/>
        <end position="629"/>
    </location>
</feature>
<dbReference type="OrthoDB" id="4739136at2759"/>
<feature type="compositionally biased region" description="Basic and acidic residues" evidence="1">
    <location>
        <begin position="425"/>
        <end position="434"/>
    </location>
</feature>
<dbReference type="EMBL" id="JAGMWT010000004">
    <property type="protein sequence ID" value="KAH7130642.1"/>
    <property type="molecule type" value="Genomic_DNA"/>
</dbReference>
<organism evidence="3 4">
    <name type="scientific">Dendryphion nanum</name>
    <dbReference type="NCBI Taxonomy" id="256645"/>
    <lineage>
        <taxon>Eukaryota</taxon>
        <taxon>Fungi</taxon>
        <taxon>Dikarya</taxon>
        <taxon>Ascomycota</taxon>
        <taxon>Pezizomycotina</taxon>
        <taxon>Dothideomycetes</taxon>
        <taxon>Pleosporomycetidae</taxon>
        <taxon>Pleosporales</taxon>
        <taxon>Torulaceae</taxon>
        <taxon>Dendryphion</taxon>
    </lineage>
</organism>
<dbReference type="AlphaFoldDB" id="A0A9P9E4M0"/>
<proteinExistence type="predicted"/>
<evidence type="ECO:0000259" key="2">
    <source>
        <dbReference type="Pfam" id="PF25482"/>
    </source>
</evidence>
<evidence type="ECO:0000313" key="3">
    <source>
        <dbReference type="EMBL" id="KAH7130642.1"/>
    </source>
</evidence>
<comment type="caution">
    <text evidence="3">The sequence shown here is derived from an EMBL/GenBank/DDBJ whole genome shotgun (WGS) entry which is preliminary data.</text>
</comment>
<feature type="compositionally biased region" description="Pro residues" evidence="1">
    <location>
        <begin position="414"/>
        <end position="424"/>
    </location>
</feature>
<keyword evidence="4" id="KW-1185">Reference proteome</keyword>
<feature type="region of interest" description="Disordered" evidence="1">
    <location>
        <begin position="400"/>
        <end position="448"/>
    </location>
</feature>
<dbReference type="Proteomes" id="UP000700596">
    <property type="component" value="Unassembled WGS sequence"/>
</dbReference>
<accession>A0A9P9E4M0</accession>
<dbReference type="Pfam" id="PF25482">
    <property type="entry name" value="DUF7905"/>
    <property type="match status" value="1"/>
</dbReference>
<evidence type="ECO:0000313" key="4">
    <source>
        <dbReference type="Proteomes" id="UP000700596"/>
    </source>
</evidence>